<sequence length="358" mass="38203">MKDTAFHDDVTAVRRLLAGHDPAAAHPGSAAVRELARIEVIASGSGRGGPGPAPRRRLLRPALIGVAAALTAVAVVVPVSLQSGRPAHAGPPPAPLDVPVAERTGGRERLLALADAADSAEPPARAGDVAYVRTSEWTFTYSQNADDGRAGWGIVPEERSVWRTPRESGVELAVPGEPEHLGGDEGPLAFLFSDGTERFEWGDGEGGDGMFFTWEPDALSTDPAELEEQLVAGAGHDAGTPEATLFYALESLYTEAPVDPRVQASVLRVLAGHEGVLYAGPSEDRHGREGELFLVEERAGETLERRIMFDADTGMPLYHEIVMVESDYEQPDGVEPPVVYHYAVIADTAWVAEVEDRP</sequence>
<dbReference type="InterPro" id="IPR047789">
    <property type="entry name" value="CU044_5270-like"/>
</dbReference>
<reference evidence="2 3" key="1">
    <citation type="submission" date="2016-11" db="EMBL/GenBank/DDBJ databases">
        <authorList>
            <person name="Jaros S."/>
            <person name="Januszkiewicz K."/>
            <person name="Wedrychowicz H."/>
        </authorList>
    </citation>
    <scope>NUCLEOTIDE SEQUENCE [LARGE SCALE GENOMIC DNA]</scope>
    <source>
        <strain evidence="2 3">CGMCC 4.5723</strain>
    </source>
</reference>
<accession>A0A1M6U6R8</accession>
<keyword evidence="3" id="KW-1185">Reference proteome</keyword>
<evidence type="ECO:0008006" key="4">
    <source>
        <dbReference type="Google" id="ProtNLM"/>
    </source>
</evidence>
<dbReference type="OrthoDB" id="3425969at2"/>
<dbReference type="AlphaFoldDB" id="A0A1M6U6R8"/>
<feature type="transmembrane region" description="Helical" evidence="1">
    <location>
        <begin position="62"/>
        <end position="81"/>
    </location>
</feature>
<dbReference type="RefSeq" id="WP_073383521.1">
    <property type="nucleotide sequence ID" value="NZ_FQZK01000026.1"/>
</dbReference>
<protein>
    <recommendedName>
        <fullName evidence="4">CU044_5270 family protein</fullName>
    </recommendedName>
</protein>
<gene>
    <name evidence="2" type="ORF">SAMN05421803_12646</name>
</gene>
<dbReference type="NCBIfam" id="NF038083">
    <property type="entry name" value="CU044_5270_fam"/>
    <property type="match status" value="1"/>
</dbReference>
<evidence type="ECO:0000313" key="2">
    <source>
        <dbReference type="EMBL" id="SHK64856.1"/>
    </source>
</evidence>
<dbReference type="STRING" id="758803.SAMN05421803_12646"/>
<keyword evidence="1" id="KW-0472">Membrane</keyword>
<keyword evidence="1" id="KW-0812">Transmembrane</keyword>
<evidence type="ECO:0000313" key="3">
    <source>
        <dbReference type="Proteomes" id="UP000184452"/>
    </source>
</evidence>
<dbReference type="Proteomes" id="UP000184452">
    <property type="component" value="Unassembled WGS sequence"/>
</dbReference>
<organism evidence="2 3">
    <name type="scientific">Nocardiopsis flavescens</name>
    <dbReference type="NCBI Taxonomy" id="758803"/>
    <lineage>
        <taxon>Bacteria</taxon>
        <taxon>Bacillati</taxon>
        <taxon>Actinomycetota</taxon>
        <taxon>Actinomycetes</taxon>
        <taxon>Streptosporangiales</taxon>
        <taxon>Nocardiopsidaceae</taxon>
        <taxon>Nocardiopsis</taxon>
    </lineage>
</organism>
<dbReference type="EMBL" id="FQZK01000026">
    <property type="protein sequence ID" value="SHK64856.1"/>
    <property type="molecule type" value="Genomic_DNA"/>
</dbReference>
<proteinExistence type="predicted"/>
<evidence type="ECO:0000256" key="1">
    <source>
        <dbReference type="SAM" id="Phobius"/>
    </source>
</evidence>
<keyword evidence="1" id="KW-1133">Transmembrane helix</keyword>
<name>A0A1M6U6R8_9ACTN</name>